<keyword evidence="1" id="KW-0812">Transmembrane</keyword>
<comment type="caution">
    <text evidence="2">The sequence shown here is derived from an EMBL/GenBank/DDBJ whole genome shotgun (WGS) entry which is preliminary data.</text>
</comment>
<name>A0A8H8CUP6_AJECA</name>
<dbReference type="AlphaFoldDB" id="A0A8H8CUP6"/>
<feature type="transmembrane region" description="Helical" evidence="1">
    <location>
        <begin position="7"/>
        <end position="24"/>
    </location>
</feature>
<proteinExistence type="predicted"/>
<evidence type="ECO:0000256" key="1">
    <source>
        <dbReference type="SAM" id="Phobius"/>
    </source>
</evidence>
<keyword evidence="1" id="KW-1133">Transmembrane helix</keyword>
<evidence type="ECO:0000313" key="3">
    <source>
        <dbReference type="Proteomes" id="UP000670092"/>
    </source>
</evidence>
<organism evidence="2 3">
    <name type="scientific">Ajellomyces capsulatus</name>
    <name type="common">Darling's disease fungus</name>
    <name type="synonym">Histoplasma capsulatum</name>
    <dbReference type="NCBI Taxonomy" id="5037"/>
    <lineage>
        <taxon>Eukaryota</taxon>
        <taxon>Fungi</taxon>
        <taxon>Dikarya</taxon>
        <taxon>Ascomycota</taxon>
        <taxon>Pezizomycotina</taxon>
        <taxon>Eurotiomycetes</taxon>
        <taxon>Eurotiomycetidae</taxon>
        <taxon>Onygenales</taxon>
        <taxon>Ajellomycetaceae</taxon>
        <taxon>Histoplasma</taxon>
    </lineage>
</organism>
<dbReference type="Proteomes" id="UP000670092">
    <property type="component" value="Unassembled WGS sequence"/>
</dbReference>
<evidence type="ECO:0000313" key="2">
    <source>
        <dbReference type="EMBL" id="KAG5290492.1"/>
    </source>
</evidence>
<keyword evidence="1" id="KW-0472">Membrane</keyword>
<reference evidence="2 3" key="1">
    <citation type="submission" date="2021-01" db="EMBL/GenBank/DDBJ databases">
        <title>Chromosome-level genome assembly of a human fungal pathogen reveals clustering of transcriptionally co-regulated genes.</title>
        <authorList>
            <person name="Voorhies M."/>
            <person name="Cohen S."/>
            <person name="Shea T.P."/>
            <person name="Petrus S."/>
            <person name="Munoz J.F."/>
            <person name="Poplawski S."/>
            <person name="Goldman W.E."/>
            <person name="Michael T."/>
            <person name="Cuomo C.A."/>
            <person name="Sil A."/>
            <person name="Beyhan S."/>
        </authorList>
    </citation>
    <scope>NUCLEOTIDE SEQUENCE [LARGE SCALE GENOMIC DNA]</scope>
    <source>
        <strain evidence="2 3">G184AR</strain>
    </source>
</reference>
<protein>
    <submittedName>
        <fullName evidence="2">Chorismate mutase/prephenate dehydratase</fullName>
    </submittedName>
</protein>
<dbReference type="EMBL" id="JAEVHI010000005">
    <property type="protein sequence ID" value="KAG5290492.1"/>
    <property type="molecule type" value="Genomic_DNA"/>
</dbReference>
<dbReference type="VEuPathDB" id="FungiDB:I7I52_07531"/>
<sequence length="66" mass="7341">MRGSSPGAARWLLTCLYVLANIVLRNRRHWACQQPWVVTAVGHSIFGAVVVVNISISLRGLFPRPK</sequence>
<feature type="transmembrane region" description="Helical" evidence="1">
    <location>
        <begin position="36"/>
        <end position="56"/>
    </location>
</feature>
<accession>A0A8H8CUP6</accession>
<gene>
    <name evidence="2" type="ORF">I7I52_07531</name>
</gene>